<evidence type="ECO:0000313" key="2">
    <source>
        <dbReference type="EMBL" id="CAI6357737.1"/>
    </source>
</evidence>
<dbReference type="InterPro" id="IPR029526">
    <property type="entry name" value="PGBD"/>
</dbReference>
<organism evidence="2 3">
    <name type="scientific">Macrosiphum euphorbiae</name>
    <name type="common">potato aphid</name>
    <dbReference type="NCBI Taxonomy" id="13131"/>
    <lineage>
        <taxon>Eukaryota</taxon>
        <taxon>Metazoa</taxon>
        <taxon>Ecdysozoa</taxon>
        <taxon>Arthropoda</taxon>
        <taxon>Hexapoda</taxon>
        <taxon>Insecta</taxon>
        <taxon>Pterygota</taxon>
        <taxon>Neoptera</taxon>
        <taxon>Paraneoptera</taxon>
        <taxon>Hemiptera</taxon>
        <taxon>Sternorrhyncha</taxon>
        <taxon>Aphidomorpha</taxon>
        <taxon>Aphidoidea</taxon>
        <taxon>Aphididae</taxon>
        <taxon>Macrosiphini</taxon>
        <taxon>Macrosiphum</taxon>
    </lineage>
</organism>
<dbReference type="Proteomes" id="UP001160148">
    <property type="component" value="Unassembled WGS sequence"/>
</dbReference>
<protein>
    <recommendedName>
        <fullName evidence="1">PiggyBac transposable element-derived protein domain-containing protein</fullName>
    </recommendedName>
</protein>
<name>A0AAV0WQA5_9HEMI</name>
<dbReference type="PANTHER" id="PTHR47272">
    <property type="entry name" value="DDE_TNP_1_7 DOMAIN-CONTAINING PROTEIN"/>
    <property type="match status" value="1"/>
</dbReference>
<dbReference type="PANTHER" id="PTHR47272:SF2">
    <property type="entry name" value="PIGGYBAC TRANSPOSABLE ELEMENT-DERIVED PROTEIN 3-LIKE"/>
    <property type="match status" value="1"/>
</dbReference>
<reference evidence="2 3" key="1">
    <citation type="submission" date="2023-01" db="EMBL/GenBank/DDBJ databases">
        <authorList>
            <person name="Whitehead M."/>
        </authorList>
    </citation>
    <scope>NUCLEOTIDE SEQUENCE [LARGE SCALE GENOMIC DNA]</scope>
</reference>
<evidence type="ECO:0000313" key="3">
    <source>
        <dbReference type="Proteomes" id="UP001160148"/>
    </source>
</evidence>
<accession>A0AAV0WQA5</accession>
<proteinExistence type="predicted"/>
<dbReference type="AlphaFoldDB" id="A0AAV0WQA5"/>
<sequence>MTPINQLNDKQMKRGDSEGRVSTTNVSWIKWKDNRPIQFLSNYHDPDHLTSCLRKAKDGSSASITCPTMVKDYNKNMGYVDYADMMKSYYEIDRKNNKWWHRIFFHFLDVAVTNSYILFKLKCQGRNIPLKDFKLAVVAGLVGIPTTSPRGKQKSFNNKTHNFKVRITLEMRFANVAHIPKSCTIRRCHNCSTKENPKRSRWECSTCNVALCLTSEKNCFETFHKKQ</sequence>
<dbReference type="Pfam" id="PF13843">
    <property type="entry name" value="DDE_Tnp_1_7"/>
    <property type="match status" value="1"/>
</dbReference>
<evidence type="ECO:0000259" key="1">
    <source>
        <dbReference type="Pfam" id="PF13843"/>
    </source>
</evidence>
<feature type="domain" description="PiggyBac transposable element-derived protein" evidence="1">
    <location>
        <begin position="5"/>
        <end position="116"/>
    </location>
</feature>
<comment type="caution">
    <text evidence="2">The sequence shown here is derived from an EMBL/GenBank/DDBJ whole genome shotgun (WGS) entry which is preliminary data.</text>
</comment>
<gene>
    <name evidence="2" type="ORF">MEUPH1_LOCUS13331</name>
</gene>
<dbReference type="EMBL" id="CARXXK010000002">
    <property type="protein sequence ID" value="CAI6357737.1"/>
    <property type="molecule type" value="Genomic_DNA"/>
</dbReference>
<keyword evidence="3" id="KW-1185">Reference proteome</keyword>